<keyword evidence="3 8" id="KW-1133">Transmembrane helix</keyword>
<dbReference type="Pfam" id="PF00001">
    <property type="entry name" value="7tm_1"/>
    <property type="match status" value="1"/>
</dbReference>
<evidence type="ECO:0000256" key="7">
    <source>
        <dbReference type="ARBA" id="ARBA00023224"/>
    </source>
</evidence>
<proteinExistence type="predicted"/>
<evidence type="ECO:0000256" key="4">
    <source>
        <dbReference type="ARBA" id="ARBA00023040"/>
    </source>
</evidence>
<dbReference type="Gene3D" id="1.20.1070.10">
    <property type="entry name" value="Rhodopsin 7-helix transmembrane proteins"/>
    <property type="match status" value="1"/>
</dbReference>
<feature type="transmembrane region" description="Helical" evidence="8">
    <location>
        <begin position="456"/>
        <end position="477"/>
    </location>
</feature>
<dbReference type="WBParaSite" id="maker-uti_cns_0018600-snap-gene-0.2-mRNA-1">
    <property type="protein sequence ID" value="maker-uti_cns_0018600-snap-gene-0.2-mRNA-1"/>
    <property type="gene ID" value="maker-uti_cns_0018600-snap-gene-0.2"/>
</dbReference>
<dbReference type="InterPro" id="IPR000276">
    <property type="entry name" value="GPCR_Rhodpsn"/>
</dbReference>
<dbReference type="PANTHER" id="PTHR24235:SF12">
    <property type="entry name" value="G-PROTEIN COUPLED RECEPTORS FAMILY 1 PROFILE DOMAIN-CONTAINING PROTEIN"/>
    <property type="match status" value="1"/>
</dbReference>
<keyword evidence="7" id="KW-0807">Transducer</keyword>
<dbReference type="AlphaFoldDB" id="A0A1I8IXL5"/>
<evidence type="ECO:0000256" key="3">
    <source>
        <dbReference type="ARBA" id="ARBA00022989"/>
    </source>
</evidence>
<feature type="transmembrane region" description="Helical" evidence="8">
    <location>
        <begin position="377"/>
        <end position="404"/>
    </location>
</feature>
<dbReference type="GO" id="GO:0004930">
    <property type="term" value="F:G protein-coupled receptor activity"/>
    <property type="evidence" value="ECO:0007669"/>
    <property type="project" value="UniProtKB-KW"/>
</dbReference>
<protein>
    <submittedName>
        <fullName evidence="11">G_PROTEIN_RECEP_F1_2 domain-containing protein</fullName>
    </submittedName>
</protein>
<accession>A0A1I8IXL5</accession>
<keyword evidence="6" id="KW-0675">Receptor</keyword>
<dbReference type="SUPFAM" id="SSF81321">
    <property type="entry name" value="Family A G protein-coupled receptor-like"/>
    <property type="match status" value="1"/>
</dbReference>
<evidence type="ECO:0000256" key="8">
    <source>
        <dbReference type="SAM" id="Phobius"/>
    </source>
</evidence>
<dbReference type="PROSITE" id="PS50262">
    <property type="entry name" value="G_PROTEIN_RECEP_F1_2"/>
    <property type="match status" value="1"/>
</dbReference>
<feature type="transmembrane region" description="Helical" evidence="8">
    <location>
        <begin position="416"/>
        <end position="436"/>
    </location>
</feature>
<dbReference type="Proteomes" id="UP000095280">
    <property type="component" value="Unplaced"/>
</dbReference>
<sequence>PLRSPPTQATILCDVIVLHLLRKRSAYREAKFQQMEDEDAYKAMNDEEAEESELAAGSAGAAAAAVGSSAKPDYGATGDPGGSRLSSFILLIIKLMLNLDFLSASLLSNWLAQPSQSQPSRQGYRVRRVVAVAEANSSRTSIAPGPAGCCAACSRARRRGLWEGVGRGNLALLRWETGWQRDSASPPAGCSALSRARYCGDTRPARCAEGGGRGGGGSRPRIAFRAAPVADSFKRRGLLGPACVPRNRLRSGGVLRFSADPSAAGGTQLAAAIRPIRTIHGLMMKQIGCPVRLGRAPAVKAAARSHRIPRKPEPPRLAGRIALNSEPGMTACQSPGEAAPPSAIYRWVKCTNNTALIRFMQANEQRMLDQMKQELPAMLGLAAAFAVLIVAGGLANFLLAGALCSRRALRSNSHGLFVLNLACSDLLLCLITQPLNLMQLLQSQYGWPYGEPLCKAASLLTGLNLFVSTFSVSAVALERFRVGKELMTSSTIVHPSAGALPILRCRVVVLGIWALGLLMASPMALMSQ</sequence>
<name>A0A1I8IXL5_9PLAT</name>
<evidence type="ECO:0000259" key="9">
    <source>
        <dbReference type="PROSITE" id="PS50262"/>
    </source>
</evidence>
<organism evidence="10 11">
    <name type="scientific">Macrostomum lignano</name>
    <dbReference type="NCBI Taxonomy" id="282301"/>
    <lineage>
        <taxon>Eukaryota</taxon>
        <taxon>Metazoa</taxon>
        <taxon>Spiralia</taxon>
        <taxon>Lophotrochozoa</taxon>
        <taxon>Platyhelminthes</taxon>
        <taxon>Rhabditophora</taxon>
        <taxon>Macrostomorpha</taxon>
        <taxon>Macrostomida</taxon>
        <taxon>Macrostomidae</taxon>
        <taxon>Macrostomum</taxon>
    </lineage>
</organism>
<dbReference type="GO" id="GO:0016020">
    <property type="term" value="C:membrane"/>
    <property type="evidence" value="ECO:0007669"/>
    <property type="project" value="UniProtKB-SubCell"/>
</dbReference>
<evidence type="ECO:0000256" key="1">
    <source>
        <dbReference type="ARBA" id="ARBA00004141"/>
    </source>
</evidence>
<dbReference type="InterPro" id="IPR017452">
    <property type="entry name" value="GPCR_Rhodpsn_7TM"/>
</dbReference>
<feature type="transmembrane region" description="Helical" evidence="8">
    <location>
        <begin position="507"/>
        <end position="525"/>
    </location>
</feature>
<keyword evidence="4" id="KW-0297">G-protein coupled receptor</keyword>
<dbReference type="PANTHER" id="PTHR24235">
    <property type="entry name" value="NEUROPEPTIDE Y RECEPTOR"/>
    <property type="match status" value="1"/>
</dbReference>
<keyword evidence="10" id="KW-1185">Reference proteome</keyword>
<evidence type="ECO:0000256" key="5">
    <source>
        <dbReference type="ARBA" id="ARBA00023136"/>
    </source>
</evidence>
<evidence type="ECO:0000313" key="10">
    <source>
        <dbReference type="Proteomes" id="UP000095280"/>
    </source>
</evidence>
<keyword evidence="2 8" id="KW-0812">Transmembrane</keyword>
<feature type="domain" description="G-protein coupled receptors family 1 profile" evidence="9">
    <location>
        <begin position="395"/>
        <end position="528"/>
    </location>
</feature>
<evidence type="ECO:0000256" key="2">
    <source>
        <dbReference type="ARBA" id="ARBA00022692"/>
    </source>
</evidence>
<evidence type="ECO:0000256" key="6">
    <source>
        <dbReference type="ARBA" id="ARBA00023170"/>
    </source>
</evidence>
<dbReference type="PRINTS" id="PR00237">
    <property type="entry name" value="GPCRRHODOPSN"/>
</dbReference>
<keyword evidence="5 8" id="KW-0472">Membrane</keyword>
<evidence type="ECO:0000313" key="11">
    <source>
        <dbReference type="WBParaSite" id="maker-uti_cns_0018600-snap-gene-0.2-mRNA-1"/>
    </source>
</evidence>
<reference evidence="11" key="1">
    <citation type="submission" date="2016-11" db="UniProtKB">
        <authorList>
            <consortium name="WormBaseParasite"/>
        </authorList>
    </citation>
    <scope>IDENTIFICATION</scope>
</reference>
<comment type="subcellular location">
    <subcellularLocation>
        <location evidence="1">Membrane</location>
        <topology evidence="1">Multi-pass membrane protein</topology>
    </subcellularLocation>
</comment>